<evidence type="ECO:0000256" key="1">
    <source>
        <dbReference type="ARBA" id="ARBA00022737"/>
    </source>
</evidence>
<evidence type="ECO:0000313" key="5">
    <source>
        <dbReference type="EMBL" id="TDZ28913.1"/>
    </source>
</evidence>
<keyword evidence="2 3" id="KW-0040">ANK repeat</keyword>
<dbReference type="PROSITE" id="PS50088">
    <property type="entry name" value="ANK_REPEAT"/>
    <property type="match status" value="1"/>
</dbReference>
<evidence type="ECO:0000256" key="3">
    <source>
        <dbReference type="PROSITE-ProRule" id="PRU00023"/>
    </source>
</evidence>
<name>A0A4R8Q5B0_9PEZI</name>
<evidence type="ECO:0000256" key="2">
    <source>
        <dbReference type="ARBA" id="ARBA00023043"/>
    </source>
</evidence>
<dbReference type="InterPro" id="IPR002110">
    <property type="entry name" value="Ankyrin_rpt"/>
</dbReference>
<sequence>MADNGRQTVDDARWKTRATTNTMASLFTLPVELKMIIITFIRDTDNRDDGRPRMSNIYTLDSLARTCRLFYVVVNPVLYAAGLRRHPYLLTWAADVSNHGTMKRLLEVGANPNIATRFEDRVSWPRFNELSRVELFRCQYARGFKPFDTQDIFSSSPAGYDDHDIVKGRSSSLKTDYLYLLRHNKHSWALDWKISAGEESGLQKLLSDKGRDDLRMPVHMAAQNGDLEAFELLLRYGAIIQVPSITWSDMLWTSLHYALLKGSKDFAKLVLHISPASRERMASGSGPNCEPVMPIFISAIRHGRFELAEYILTEGINDVRRDYGCPNQRRYGTLLWWAYWEHQLEEALPILLRNGADIDVDIGDGHTLLVETCAKGCYEYAALLVRSGADTNVVFRHPALHSNMREGTSNPDMFLRDRDQDDSGRTVSGLHGDLDDGTTGNCPLLGLRPIQILCQPAIYSTRLTHEGRRMDDEITAPIHLNNVMGAFLDHMDDIEGHPLCLAAFYHENEVAAHLLGNGRHPDTPDDNGRTPLYFAIKGIHEVDGSDRPCEYYYFIETVRLLCNHFIQWKTTPSDGVTAVLSLCKLMLFQDDDKSDAVIELVKCGVDPNLRDGKKRSPLMIAFEMGLLPAARDLVALGAKLGKASDYDYDGDVRPRYDFDAEHDVSWDDEQQGSPSPPPLERDYSQSDYSTETWNGGEEGYGYYHPSERALRAGVDRKMLKVEDDAEDGDLKLLWLQFLYCVCPGTNRFYYCKDSFQFLAEVAPRLVTDPYFRIMALRSGRNQAVRWIDAWANSRWEDDAYMRMMTLRDRDNEG</sequence>
<evidence type="ECO:0000256" key="4">
    <source>
        <dbReference type="SAM" id="MobiDB-lite"/>
    </source>
</evidence>
<dbReference type="SUPFAM" id="SSF48403">
    <property type="entry name" value="Ankyrin repeat"/>
    <property type="match status" value="2"/>
</dbReference>
<accession>A0A4R8Q5B0</accession>
<organism evidence="5 6">
    <name type="scientific">Colletotrichum spinosum</name>
    <dbReference type="NCBI Taxonomy" id="1347390"/>
    <lineage>
        <taxon>Eukaryota</taxon>
        <taxon>Fungi</taxon>
        <taxon>Dikarya</taxon>
        <taxon>Ascomycota</taxon>
        <taxon>Pezizomycotina</taxon>
        <taxon>Sordariomycetes</taxon>
        <taxon>Hypocreomycetidae</taxon>
        <taxon>Glomerellales</taxon>
        <taxon>Glomerellaceae</taxon>
        <taxon>Colletotrichum</taxon>
        <taxon>Colletotrichum orbiculare species complex</taxon>
    </lineage>
</organism>
<gene>
    <name evidence="5" type="primary">TNKS</name>
    <name evidence="5" type="ORF">C8035_v003923</name>
</gene>
<evidence type="ECO:0000313" key="6">
    <source>
        <dbReference type="Proteomes" id="UP000295083"/>
    </source>
</evidence>
<comment type="caution">
    <text evidence="5">The sequence shown here is derived from an EMBL/GenBank/DDBJ whole genome shotgun (WGS) entry which is preliminary data.</text>
</comment>
<dbReference type="SMART" id="SM00248">
    <property type="entry name" value="ANK"/>
    <property type="match status" value="9"/>
</dbReference>
<feature type="region of interest" description="Disordered" evidence="4">
    <location>
        <begin position="663"/>
        <end position="690"/>
    </location>
</feature>
<dbReference type="Pfam" id="PF12796">
    <property type="entry name" value="Ank_2"/>
    <property type="match status" value="1"/>
</dbReference>
<proteinExistence type="predicted"/>
<keyword evidence="6" id="KW-1185">Reference proteome</keyword>
<dbReference type="PANTHER" id="PTHR24198">
    <property type="entry name" value="ANKYRIN REPEAT AND PROTEIN KINASE DOMAIN-CONTAINING PROTEIN"/>
    <property type="match status" value="1"/>
</dbReference>
<dbReference type="Gene3D" id="1.25.40.20">
    <property type="entry name" value="Ankyrin repeat-containing domain"/>
    <property type="match status" value="3"/>
</dbReference>
<dbReference type="AlphaFoldDB" id="A0A4R8Q5B0"/>
<feature type="repeat" description="ANK" evidence="3">
    <location>
        <begin position="213"/>
        <end position="245"/>
    </location>
</feature>
<dbReference type="PANTHER" id="PTHR24198:SF165">
    <property type="entry name" value="ANKYRIN REPEAT-CONTAINING PROTEIN-RELATED"/>
    <property type="match status" value="1"/>
</dbReference>
<dbReference type="PROSITE" id="PS50297">
    <property type="entry name" value="ANK_REP_REGION"/>
    <property type="match status" value="1"/>
</dbReference>
<dbReference type="InterPro" id="IPR036770">
    <property type="entry name" value="Ankyrin_rpt-contain_sf"/>
</dbReference>
<reference evidence="5 6" key="1">
    <citation type="submission" date="2018-11" db="EMBL/GenBank/DDBJ databases">
        <title>Genome sequence and assembly of Colletotrichum spinosum.</title>
        <authorList>
            <person name="Gan P."/>
            <person name="Shirasu K."/>
        </authorList>
    </citation>
    <scope>NUCLEOTIDE SEQUENCE [LARGE SCALE GENOMIC DNA]</scope>
    <source>
        <strain evidence="5 6">CBS 515.97</strain>
    </source>
</reference>
<dbReference type="Proteomes" id="UP000295083">
    <property type="component" value="Unassembled WGS sequence"/>
</dbReference>
<dbReference type="EMBL" id="QAPG01000385">
    <property type="protein sequence ID" value="TDZ28913.1"/>
    <property type="molecule type" value="Genomic_DNA"/>
</dbReference>
<protein>
    <submittedName>
        <fullName evidence="5">Tankyrase-1</fullName>
    </submittedName>
</protein>
<keyword evidence="1" id="KW-0677">Repeat</keyword>